<dbReference type="eggNOG" id="COG1070">
    <property type="taxonomic scope" value="Bacteria"/>
</dbReference>
<dbReference type="InterPro" id="IPR000577">
    <property type="entry name" value="Carb_kinase_FGGY"/>
</dbReference>
<dbReference type="OrthoDB" id="9805576at2"/>
<dbReference type="STRING" id="2754.EH55_04510"/>
<sequence>MGKYYIAFDCGTMGTKTALYGIDSARVAEAYRENKISYPRPGWAEMDANCFVENVRDGVRECLAKSGINPAEVRAVAASGIICGIVGIDEKWRPVTPFVPYLDNRASGEAAWVRENVEPVWTEESGNAIVDEFMPPMILRWFLNEYKGFRESAVKVVNNGPFVLGTLAGLSAKDAFLDWATMSGWLIGYDAKKRDWSHKQIEALGIPMEMLPRVVKPWDVVGYLCKAEAEKMGLPPGIPIAAGAGDTMQSALASGLLEPGLATDVAGTASIFAVAVKEADSRITAAPGMMFAMGTLRDAYFYWSMIRAGGLSLRWFRDNVANRAGDPMFYAEMDTLAGDVPAGSRGLLFYPYLQGAGPDMPGACGVFAGLFGVSDRAAMWRSILEAIAFEYAQMIKIYRECGIPLNEIIGTEGGSKSPLWTQIKADILGGAYNIPTRSEGGLMADVAVAAHAVGDIKDIKETMRRWVTFRARFEPDAKSAEIYGKVFAERQRLLAGPMKELFAGLAKVRNI</sequence>
<dbReference type="PANTHER" id="PTHR43095">
    <property type="entry name" value="SUGAR KINASE"/>
    <property type="match status" value="1"/>
</dbReference>
<gene>
    <name evidence="6" type="ORF">EH55_04510</name>
</gene>
<dbReference type="RefSeq" id="WP_037975990.1">
    <property type="nucleotide sequence ID" value="NZ_JAWRIX010000010.1"/>
</dbReference>
<keyword evidence="7" id="KW-1185">Reference proteome</keyword>
<dbReference type="GO" id="GO:0016301">
    <property type="term" value="F:kinase activity"/>
    <property type="evidence" value="ECO:0007669"/>
    <property type="project" value="UniProtKB-KW"/>
</dbReference>
<dbReference type="GO" id="GO:0005975">
    <property type="term" value="P:carbohydrate metabolic process"/>
    <property type="evidence" value="ECO:0007669"/>
    <property type="project" value="InterPro"/>
</dbReference>
<dbReference type="SUPFAM" id="SSF53067">
    <property type="entry name" value="Actin-like ATPase domain"/>
    <property type="match status" value="2"/>
</dbReference>
<dbReference type="Pfam" id="PF00370">
    <property type="entry name" value="FGGY_N"/>
    <property type="match status" value="1"/>
</dbReference>
<evidence type="ECO:0000259" key="4">
    <source>
        <dbReference type="Pfam" id="PF00370"/>
    </source>
</evidence>
<evidence type="ECO:0000313" key="6">
    <source>
        <dbReference type="EMBL" id="KEJ92270.1"/>
    </source>
</evidence>
<dbReference type="PATRIC" id="fig|2754.20.peg.80"/>
<dbReference type="GeneID" id="90983566"/>
<accession>A0A073IRR5</accession>
<evidence type="ECO:0000313" key="7">
    <source>
        <dbReference type="Proteomes" id="UP000027665"/>
    </source>
</evidence>
<protein>
    <submittedName>
        <fullName evidence="6">Carbohydrate kinase</fullName>
    </submittedName>
</protein>
<dbReference type="PANTHER" id="PTHR43095:SF5">
    <property type="entry name" value="XYLULOSE KINASE"/>
    <property type="match status" value="1"/>
</dbReference>
<reference evidence="6 7" key="1">
    <citation type="submission" date="2014-04" db="EMBL/GenBank/DDBJ databases">
        <title>Draft Genome Sequence of Synergistes jonesii.</title>
        <authorList>
            <person name="Coil D.A."/>
            <person name="Eisen J.A."/>
            <person name="Holland-Moritz H.E."/>
        </authorList>
    </citation>
    <scope>NUCLEOTIDE SEQUENCE [LARGE SCALE GENOMIC DNA]</scope>
    <source>
        <strain evidence="6 7">78-1</strain>
    </source>
</reference>
<dbReference type="Pfam" id="PF02782">
    <property type="entry name" value="FGGY_C"/>
    <property type="match status" value="1"/>
</dbReference>
<comment type="similarity">
    <text evidence="1">Belongs to the FGGY kinase family.</text>
</comment>
<name>A0A073IRR5_9BACT</name>
<dbReference type="InterPro" id="IPR043129">
    <property type="entry name" value="ATPase_NBD"/>
</dbReference>
<dbReference type="PIRSF" id="PIRSF000538">
    <property type="entry name" value="GlpK"/>
    <property type="match status" value="1"/>
</dbReference>
<dbReference type="AlphaFoldDB" id="A0A073IRR5"/>
<dbReference type="InterPro" id="IPR018485">
    <property type="entry name" value="FGGY_C"/>
</dbReference>
<dbReference type="CDD" id="cd00366">
    <property type="entry name" value="ASKHA_NBD_FGGY"/>
    <property type="match status" value="1"/>
</dbReference>
<proteinExistence type="inferred from homology"/>
<evidence type="ECO:0000256" key="3">
    <source>
        <dbReference type="ARBA" id="ARBA00022777"/>
    </source>
</evidence>
<evidence type="ECO:0000256" key="1">
    <source>
        <dbReference type="ARBA" id="ARBA00009156"/>
    </source>
</evidence>
<comment type="caution">
    <text evidence="6">The sequence shown here is derived from an EMBL/GenBank/DDBJ whole genome shotgun (WGS) entry which is preliminary data.</text>
</comment>
<keyword evidence="2" id="KW-0808">Transferase</keyword>
<dbReference type="EMBL" id="JMKI01000031">
    <property type="protein sequence ID" value="KEJ92270.1"/>
    <property type="molecule type" value="Genomic_DNA"/>
</dbReference>
<dbReference type="Gene3D" id="3.30.420.40">
    <property type="match status" value="2"/>
</dbReference>
<evidence type="ECO:0000259" key="5">
    <source>
        <dbReference type="Pfam" id="PF02782"/>
    </source>
</evidence>
<organism evidence="6 7">
    <name type="scientific">Synergistes jonesii</name>
    <dbReference type="NCBI Taxonomy" id="2754"/>
    <lineage>
        <taxon>Bacteria</taxon>
        <taxon>Thermotogati</taxon>
        <taxon>Synergistota</taxon>
        <taxon>Synergistia</taxon>
        <taxon>Synergistales</taxon>
        <taxon>Synergistaceae</taxon>
        <taxon>Synergistes</taxon>
    </lineage>
</organism>
<feature type="domain" description="Carbohydrate kinase FGGY N-terminal" evidence="4">
    <location>
        <begin position="4"/>
        <end position="252"/>
    </location>
</feature>
<dbReference type="InterPro" id="IPR050406">
    <property type="entry name" value="FGGY_Carb_Kinase"/>
</dbReference>
<keyword evidence="3 6" id="KW-0418">Kinase</keyword>
<feature type="domain" description="Carbohydrate kinase FGGY C-terminal" evidence="5">
    <location>
        <begin position="265"/>
        <end position="451"/>
    </location>
</feature>
<evidence type="ECO:0000256" key="2">
    <source>
        <dbReference type="ARBA" id="ARBA00022679"/>
    </source>
</evidence>
<dbReference type="Proteomes" id="UP000027665">
    <property type="component" value="Unassembled WGS sequence"/>
</dbReference>
<dbReference type="InterPro" id="IPR018484">
    <property type="entry name" value="FGGY_N"/>
</dbReference>